<evidence type="ECO:0000313" key="3">
    <source>
        <dbReference type="EMBL" id="TCT00724.1"/>
    </source>
</evidence>
<dbReference type="AlphaFoldDB" id="A0A4S3KU89"/>
<evidence type="ECO:0000256" key="1">
    <source>
        <dbReference type="SAM" id="Coils"/>
    </source>
</evidence>
<proteinExistence type="predicted"/>
<sequence>MTSSLRDALRQSGVLDQFKPVERRDSKPARKDPGGQGPGRRGAEAKARGKGGQGRGNNNGNGAGRPPRTDEEIDLAKAYALRAQFEQRERERKLQEEREAAERRRRQREQVAALIEGRTLNREDAEAIRNFEYGGKIRRVYVTDEQLELLNSGQLGVVQMRGRYLLVDRALAEEVQAIDAHAIALIVDPE</sequence>
<gene>
    <name evidence="3" type="ORF">EDC25_10289</name>
</gene>
<evidence type="ECO:0000256" key="2">
    <source>
        <dbReference type="SAM" id="MobiDB-lite"/>
    </source>
</evidence>
<dbReference type="InterPro" id="IPR018636">
    <property type="entry name" value="DUF2058"/>
</dbReference>
<evidence type="ECO:0000313" key="4">
    <source>
        <dbReference type="Proteomes" id="UP000294599"/>
    </source>
</evidence>
<keyword evidence="1" id="KW-0175">Coiled coil</keyword>
<organism evidence="3 4">
    <name type="scientific">Pseudofulvimonas gallinarii</name>
    <dbReference type="NCBI Taxonomy" id="634155"/>
    <lineage>
        <taxon>Bacteria</taxon>
        <taxon>Pseudomonadati</taxon>
        <taxon>Pseudomonadota</taxon>
        <taxon>Gammaproteobacteria</taxon>
        <taxon>Lysobacterales</taxon>
        <taxon>Rhodanobacteraceae</taxon>
        <taxon>Pseudofulvimonas</taxon>
    </lineage>
</organism>
<feature type="region of interest" description="Disordered" evidence="2">
    <location>
        <begin position="1"/>
        <end position="69"/>
    </location>
</feature>
<dbReference type="RefSeq" id="WP_123520843.1">
    <property type="nucleotide sequence ID" value="NZ_JBHLWF010000013.1"/>
</dbReference>
<comment type="caution">
    <text evidence="3">The sequence shown here is derived from an EMBL/GenBank/DDBJ whole genome shotgun (WGS) entry which is preliminary data.</text>
</comment>
<reference evidence="3 4" key="1">
    <citation type="submission" date="2019-03" db="EMBL/GenBank/DDBJ databases">
        <title>Genomic Encyclopedia of Type Strains, Phase IV (KMG-IV): sequencing the most valuable type-strain genomes for metagenomic binning, comparative biology and taxonomic classification.</title>
        <authorList>
            <person name="Goeker M."/>
        </authorList>
    </citation>
    <scope>NUCLEOTIDE SEQUENCE [LARGE SCALE GENOMIC DNA]</scope>
    <source>
        <strain evidence="3 4">DSM 21944</strain>
    </source>
</reference>
<accession>A0A4S3KU89</accession>
<dbReference type="Pfam" id="PF09831">
    <property type="entry name" value="DUF2058"/>
    <property type="match status" value="1"/>
</dbReference>
<feature type="compositionally biased region" description="Gly residues" evidence="2">
    <location>
        <begin position="50"/>
        <end position="63"/>
    </location>
</feature>
<dbReference type="EMBL" id="SMAF01000002">
    <property type="protein sequence ID" value="TCT00724.1"/>
    <property type="molecule type" value="Genomic_DNA"/>
</dbReference>
<name>A0A4S3KU89_9GAMM</name>
<feature type="compositionally biased region" description="Basic and acidic residues" evidence="2">
    <location>
        <begin position="19"/>
        <end position="33"/>
    </location>
</feature>
<keyword evidence="4" id="KW-1185">Reference proteome</keyword>
<protein>
    <submittedName>
        <fullName evidence="3">Uncharacterized protein DUF2058</fullName>
    </submittedName>
</protein>
<dbReference type="Proteomes" id="UP000294599">
    <property type="component" value="Unassembled WGS sequence"/>
</dbReference>
<feature type="coiled-coil region" evidence="1">
    <location>
        <begin position="84"/>
        <end position="111"/>
    </location>
</feature>
<dbReference type="OrthoDB" id="5294470at2"/>